<dbReference type="PANTHER" id="PTHR19278:SF9">
    <property type="entry name" value="URIDINE 5'-MONOPHOSPHATE SYNTHASE"/>
    <property type="match status" value="1"/>
</dbReference>
<comment type="catalytic activity">
    <reaction evidence="6">
        <text>orotidine 5'-phosphate + diphosphate = orotate + 5-phospho-alpha-D-ribose 1-diphosphate</text>
        <dbReference type="Rhea" id="RHEA:10380"/>
        <dbReference type="ChEBI" id="CHEBI:30839"/>
        <dbReference type="ChEBI" id="CHEBI:33019"/>
        <dbReference type="ChEBI" id="CHEBI:57538"/>
        <dbReference type="ChEBI" id="CHEBI:58017"/>
        <dbReference type="EC" id="2.4.2.10"/>
    </reaction>
</comment>
<feature type="binding site" description="in other chain" evidence="6">
    <location>
        <begin position="113"/>
        <end position="121"/>
    </location>
    <ligand>
        <name>5-phospho-alpha-D-ribose 1-diphosphate</name>
        <dbReference type="ChEBI" id="CHEBI:58017"/>
        <note>ligand shared between dimeric partners</note>
    </ligand>
</feature>
<dbReference type="Gene3D" id="3.40.50.2020">
    <property type="match status" value="1"/>
</dbReference>
<accession>A0A543B0W9</accession>
<name>A0A543B0W9_9ACTN</name>
<dbReference type="PANTHER" id="PTHR19278">
    <property type="entry name" value="OROTATE PHOSPHORIBOSYLTRANSFERASE"/>
    <property type="match status" value="1"/>
</dbReference>
<feature type="binding site" evidence="6">
    <location>
        <position position="145"/>
    </location>
    <ligand>
        <name>orotate</name>
        <dbReference type="ChEBI" id="CHEBI:30839"/>
    </ligand>
</feature>
<dbReference type="GO" id="GO:0044205">
    <property type="term" value="P:'de novo' UMP biosynthetic process"/>
    <property type="evidence" value="ECO:0007669"/>
    <property type="project" value="UniProtKB-UniRule"/>
</dbReference>
<dbReference type="InParanoid" id="A0A543B0W9"/>
<dbReference type="EC" id="2.4.2.10" evidence="2 6"/>
<comment type="function">
    <text evidence="6">Catalyzes the transfer of a ribosyl phosphate group from 5-phosphoribose 1-diphosphate to orotate, leading to the formation of orotidine monophosphate (OMP).</text>
</comment>
<dbReference type="Proteomes" id="UP000317043">
    <property type="component" value="Unassembled WGS sequence"/>
</dbReference>
<comment type="pathway">
    <text evidence="1 6">Pyrimidine metabolism; UMP biosynthesis via de novo pathway; UMP from orotate: step 1/2.</text>
</comment>
<dbReference type="GO" id="GO:0000287">
    <property type="term" value="F:magnesium ion binding"/>
    <property type="evidence" value="ECO:0007669"/>
    <property type="project" value="UniProtKB-UniRule"/>
</dbReference>
<dbReference type="HAMAP" id="MF_01208">
    <property type="entry name" value="PyrE"/>
    <property type="match status" value="1"/>
</dbReference>
<organism evidence="8 9">
    <name type="scientific">Stackebrandtia endophytica</name>
    <dbReference type="NCBI Taxonomy" id="1496996"/>
    <lineage>
        <taxon>Bacteria</taxon>
        <taxon>Bacillati</taxon>
        <taxon>Actinomycetota</taxon>
        <taxon>Actinomycetes</taxon>
        <taxon>Glycomycetales</taxon>
        <taxon>Glycomycetaceae</taxon>
        <taxon>Stackebrandtia</taxon>
    </lineage>
</organism>
<protein>
    <recommendedName>
        <fullName evidence="2 6">Orotate phosphoribosyltransferase</fullName>
        <shortName evidence="6">OPRT</shortName>
        <shortName evidence="6">OPRTase</shortName>
        <ecNumber evidence="2 6">2.4.2.10</ecNumber>
    </recommendedName>
</protein>
<evidence type="ECO:0000256" key="4">
    <source>
        <dbReference type="ARBA" id="ARBA00022679"/>
    </source>
</evidence>
<dbReference type="InterPro" id="IPR029057">
    <property type="entry name" value="PRTase-like"/>
</dbReference>
<comment type="similarity">
    <text evidence="6">Belongs to the purine/pyrimidine phosphoribosyltransferase family. PyrE subfamily.</text>
</comment>
<dbReference type="Pfam" id="PF00156">
    <property type="entry name" value="Pribosyltran"/>
    <property type="match status" value="1"/>
</dbReference>
<evidence type="ECO:0000313" key="9">
    <source>
        <dbReference type="Proteomes" id="UP000317043"/>
    </source>
</evidence>
<sequence>MTTDLAARINSASHLTGEFVLRSGATATEYFDKYQFEADPVLLRAIAEAMAPMVGDDVDVLAGLELGGVPIAVMLSQVTGIPTLFVRKEAKTYGTCRLAEGGELAGRRVLIVEDVVTSGGQVAISTGQLREAGAVVERAVCVIDRQAGGTEALAQAGIALTSLYTKADLLATAE</sequence>
<keyword evidence="3 6" id="KW-0328">Glycosyltransferase</keyword>
<dbReference type="InterPro" id="IPR004467">
    <property type="entry name" value="Or_phspho_trans_dom"/>
</dbReference>
<dbReference type="NCBIfam" id="TIGR00336">
    <property type="entry name" value="pyrE"/>
    <property type="match status" value="1"/>
</dbReference>
<feature type="binding site" description="in other chain" evidence="6">
    <location>
        <position position="88"/>
    </location>
    <ligand>
        <name>5-phospho-alpha-D-ribose 1-diphosphate</name>
        <dbReference type="ChEBI" id="CHEBI:58017"/>
        <note>ligand shared between dimeric partners</note>
    </ligand>
</feature>
<dbReference type="AlphaFoldDB" id="A0A543B0W9"/>
<reference evidence="8 9" key="1">
    <citation type="submission" date="2019-06" db="EMBL/GenBank/DDBJ databases">
        <title>Sequencing the genomes of 1000 actinobacteria strains.</title>
        <authorList>
            <person name="Klenk H.-P."/>
        </authorList>
    </citation>
    <scope>NUCLEOTIDE SEQUENCE [LARGE SCALE GENOMIC DNA]</scope>
    <source>
        <strain evidence="8 9">DSM 45928</strain>
    </source>
</reference>
<evidence type="ECO:0000256" key="1">
    <source>
        <dbReference type="ARBA" id="ARBA00004889"/>
    </source>
</evidence>
<dbReference type="UniPathway" id="UPA00070">
    <property type="reaction ID" value="UER00119"/>
</dbReference>
<evidence type="ECO:0000259" key="7">
    <source>
        <dbReference type="Pfam" id="PF00156"/>
    </source>
</evidence>
<evidence type="ECO:0000256" key="6">
    <source>
        <dbReference type="HAMAP-Rule" id="MF_01208"/>
    </source>
</evidence>
<dbReference type="SUPFAM" id="SSF53271">
    <property type="entry name" value="PRTase-like"/>
    <property type="match status" value="1"/>
</dbReference>
<dbReference type="InterPro" id="IPR000836">
    <property type="entry name" value="PRTase_dom"/>
</dbReference>
<keyword evidence="4 6" id="KW-0808">Transferase</keyword>
<proteinExistence type="inferred from homology"/>
<dbReference type="RefSeq" id="WP_211347783.1">
    <property type="nucleotide sequence ID" value="NZ_JBHTGS010000003.1"/>
</dbReference>
<feature type="binding site" description="in other chain" evidence="6">
    <location>
        <position position="22"/>
    </location>
    <ligand>
        <name>5-phospho-alpha-D-ribose 1-diphosphate</name>
        <dbReference type="ChEBI" id="CHEBI:58017"/>
        <note>ligand shared between dimeric partners</note>
    </ligand>
</feature>
<comment type="cofactor">
    <cofactor evidence="6">
        <name>Mg(2+)</name>
        <dbReference type="ChEBI" id="CHEBI:18420"/>
    </cofactor>
</comment>
<evidence type="ECO:0000256" key="5">
    <source>
        <dbReference type="ARBA" id="ARBA00022975"/>
    </source>
</evidence>
<evidence type="ECO:0000256" key="2">
    <source>
        <dbReference type="ARBA" id="ARBA00011971"/>
    </source>
</evidence>
<gene>
    <name evidence="6" type="primary">pyrE</name>
    <name evidence="8" type="ORF">FB566_4022</name>
</gene>
<dbReference type="GO" id="GO:0004588">
    <property type="term" value="F:orotate phosphoribosyltransferase activity"/>
    <property type="evidence" value="ECO:0007669"/>
    <property type="project" value="UniProtKB-UniRule"/>
</dbReference>
<dbReference type="EMBL" id="VFOW01000001">
    <property type="protein sequence ID" value="TQL78436.1"/>
    <property type="molecule type" value="Genomic_DNA"/>
</dbReference>
<evidence type="ECO:0000256" key="3">
    <source>
        <dbReference type="ARBA" id="ARBA00022676"/>
    </source>
</evidence>
<feature type="binding site" evidence="6">
    <location>
        <position position="91"/>
    </location>
    <ligand>
        <name>5-phospho-alpha-D-ribose 1-diphosphate</name>
        <dbReference type="ChEBI" id="CHEBI:58017"/>
        <note>ligand shared between dimeric partners</note>
    </ligand>
</feature>
<dbReference type="InterPro" id="IPR023031">
    <property type="entry name" value="OPRT"/>
</dbReference>
<feature type="domain" description="Phosphoribosyltransferase" evidence="7">
    <location>
        <begin position="37"/>
        <end position="149"/>
    </location>
</feature>
<comment type="subunit">
    <text evidence="6">Homodimer.</text>
</comment>
<keyword evidence="9" id="KW-1185">Reference proteome</keyword>
<comment type="caution">
    <text evidence="6">Lacks conserved residue(s) required for the propagation of feature annotation.</text>
</comment>
<feature type="binding site" evidence="6">
    <location>
        <position position="87"/>
    </location>
    <ligand>
        <name>5-phospho-alpha-D-ribose 1-diphosphate</name>
        <dbReference type="ChEBI" id="CHEBI:58017"/>
        <note>ligand shared between dimeric partners</note>
    </ligand>
</feature>
<dbReference type="CDD" id="cd06223">
    <property type="entry name" value="PRTases_typeI"/>
    <property type="match status" value="1"/>
</dbReference>
<comment type="caution">
    <text evidence="8">The sequence shown here is derived from an EMBL/GenBank/DDBJ whole genome shotgun (WGS) entry which is preliminary data.</text>
</comment>
<evidence type="ECO:0000313" key="8">
    <source>
        <dbReference type="EMBL" id="TQL78436.1"/>
    </source>
</evidence>
<keyword evidence="5 6" id="KW-0665">Pyrimidine biosynthesis</keyword>
<feature type="binding site" evidence="6">
    <location>
        <position position="117"/>
    </location>
    <ligand>
        <name>orotate</name>
        <dbReference type="ChEBI" id="CHEBI:30839"/>
    </ligand>
</feature>
<keyword evidence="6" id="KW-0460">Magnesium</keyword>
<dbReference type="GO" id="GO:0019856">
    <property type="term" value="P:pyrimidine nucleobase biosynthetic process"/>
    <property type="evidence" value="ECO:0007669"/>
    <property type="project" value="TreeGrafter"/>
</dbReference>